<organism evidence="1 2">
    <name type="scientific">Haloarchaeobius amylolyticus</name>
    <dbReference type="NCBI Taxonomy" id="1198296"/>
    <lineage>
        <taxon>Archaea</taxon>
        <taxon>Methanobacteriati</taxon>
        <taxon>Methanobacteriota</taxon>
        <taxon>Stenosarchaea group</taxon>
        <taxon>Halobacteria</taxon>
        <taxon>Halobacteriales</taxon>
        <taxon>Halorubellaceae</taxon>
        <taxon>Haloarchaeobius</taxon>
    </lineage>
</organism>
<dbReference type="AlphaFoldDB" id="A0ABD6BEU4"/>
<protein>
    <recommendedName>
        <fullName evidence="3">ApeA N-terminal domain-containing protein</fullName>
    </recommendedName>
</protein>
<evidence type="ECO:0008006" key="3">
    <source>
        <dbReference type="Google" id="ProtNLM"/>
    </source>
</evidence>
<proteinExistence type="predicted"/>
<sequence>MSSNNDEFKKYVSEESQEQIDFVEKFVSGGWGVSGMEGSATNSMFAVSSGSISMRTEEGGLVQLFGGSREMRADPEDGVSGGADGLLYHSNIRLIDEYDLLNLDIDQLRILGKYLTDVIMKPQTRIGGFGPDHLAYWAWTTDFAYYTLLEKQEKTEYRGILLDFETLIDFVILSFQNSMNTQVPTSLMTSGLRFAGGAGFPILEGLVRRRCDEISLDGSVNFESDDKKLEIPGRRGSISNDRDRPLQLDHILHIWMNSGASTRVQELLEDIDTGYGPGQIGMKFPDANTDKFSEGYFRVLFDLRNYNLHGEGSTQTVGAILLNLCCLLLWDAITETEFFDARSDFDSREAPKAMSHRLMRLMRTL</sequence>
<evidence type="ECO:0000313" key="1">
    <source>
        <dbReference type="EMBL" id="MFD1563096.1"/>
    </source>
</evidence>
<gene>
    <name evidence="1" type="ORF">ACFR99_06005</name>
</gene>
<dbReference type="RefSeq" id="WP_390285317.1">
    <property type="nucleotide sequence ID" value="NZ_JBHUDI010000003.1"/>
</dbReference>
<comment type="caution">
    <text evidence="1">The sequence shown here is derived from an EMBL/GenBank/DDBJ whole genome shotgun (WGS) entry which is preliminary data.</text>
</comment>
<keyword evidence="2" id="KW-1185">Reference proteome</keyword>
<evidence type="ECO:0000313" key="2">
    <source>
        <dbReference type="Proteomes" id="UP001597076"/>
    </source>
</evidence>
<dbReference type="EMBL" id="JBHUDI010000003">
    <property type="protein sequence ID" value="MFD1563096.1"/>
    <property type="molecule type" value="Genomic_DNA"/>
</dbReference>
<accession>A0ABD6BEU4</accession>
<dbReference type="Proteomes" id="UP001597076">
    <property type="component" value="Unassembled WGS sequence"/>
</dbReference>
<name>A0ABD6BEU4_9EURY</name>
<reference evidence="1 2" key="1">
    <citation type="journal article" date="2019" name="Int. J. Syst. Evol. Microbiol.">
        <title>The Global Catalogue of Microorganisms (GCM) 10K type strain sequencing project: providing services to taxonomists for standard genome sequencing and annotation.</title>
        <authorList>
            <consortium name="The Broad Institute Genomics Platform"/>
            <consortium name="The Broad Institute Genome Sequencing Center for Infectious Disease"/>
            <person name="Wu L."/>
            <person name="Ma J."/>
        </authorList>
    </citation>
    <scope>NUCLEOTIDE SEQUENCE [LARGE SCALE GENOMIC DNA]</scope>
    <source>
        <strain evidence="1 2">CGMCC 1.12230</strain>
    </source>
</reference>